<organism evidence="1 2">
    <name type="scientific">Aureispira anguillae</name>
    <dbReference type="NCBI Taxonomy" id="2864201"/>
    <lineage>
        <taxon>Bacteria</taxon>
        <taxon>Pseudomonadati</taxon>
        <taxon>Bacteroidota</taxon>
        <taxon>Saprospiria</taxon>
        <taxon>Saprospirales</taxon>
        <taxon>Saprospiraceae</taxon>
        <taxon>Aureispira</taxon>
    </lineage>
</organism>
<evidence type="ECO:0000313" key="1">
    <source>
        <dbReference type="EMBL" id="BDS12149.1"/>
    </source>
</evidence>
<dbReference type="PROSITE" id="PS51257">
    <property type="entry name" value="PROKAR_LIPOPROTEIN"/>
    <property type="match status" value="1"/>
</dbReference>
<dbReference type="AlphaFoldDB" id="A0A915YFG0"/>
<protein>
    <submittedName>
        <fullName evidence="1">Uncharacterized protein</fullName>
    </submittedName>
</protein>
<sequence length="336" mass="36484">MNRFLILVSISVLLLTTSCLKETIIPMTAPTADHELILLPPPCTPPCGPATVSTFYAGQHIDAGTVTISNTATDLIVTIETHNNWVMGHTHVYVGALADMPSTRNGNPKVGKFPSSTAHNPMVTTYTYTYDLATLDSCFIVATHAEVYLLDGNGNVTQSETAWANDIQFTPSGNWAGYIEYCAKPCIDCEYDTISYDFYANQTTLIGNIEVTNDHANVYITFNTTGIWNLTTTSLYIGSLANIPVDNLGQPLPGLFPYQATHPAGTNSHTYTIPLTAINTSCYIIASHAMVYHLNSAGQFIRATAWGFGTPFPLNDGEGWYNNYCTQTCDDGGTTN</sequence>
<accession>A0A915YFG0</accession>
<gene>
    <name evidence="1" type="ORF">AsAng_0028640</name>
</gene>
<reference evidence="1" key="1">
    <citation type="submission" date="2022-09" db="EMBL/GenBank/DDBJ databases">
        <title>Aureispira anguillicida sp. nov., isolated from Leptocephalus of Japanese eel Anguilla japonica.</title>
        <authorList>
            <person name="Yuasa K."/>
            <person name="Mekata T."/>
            <person name="Ikunari K."/>
        </authorList>
    </citation>
    <scope>NUCLEOTIDE SEQUENCE</scope>
    <source>
        <strain evidence="1">EL160426</strain>
    </source>
</reference>
<dbReference type="KEGG" id="aup:AsAng_0028640"/>
<name>A0A915YFG0_9BACT</name>
<evidence type="ECO:0000313" key="2">
    <source>
        <dbReference type="Proteomes" id="UP001060919"/>
    </source>
</evidence>
<keyword evidence="2" id="KW-1185">Reference proteome</keyword>
<dbReference type="RefSeq" id="WP_264793258.1">
    <property type="nucleotide sequence ID" value="NZ_AP026867.1"/>
</dbReference>
<proteinExistence type="predicted"/>
<dbReference type="Proteomes" id="UP001060919">
    <property type="component" value="Chromosome"/>
</dbReference>
<dbReference type="EMBL" id="AP026867">
    <property type="protein sequence ID" value="BDS12149.1"/>
    <property type="molecule type" value="Genomic_DNA"/>
</dbReference>